<keyword evidence="4" id="KW-1185">Reference proteome</keyword>
<gene>
    <name evidence="3" type="ORF">CSSPTR1EN2_LOCUS1666</name>
</gene>
<evidence type="ECO:0000313" key="3">
    <source>
        <dbReference type="EMBL" id="CAK9191989.1"/>
    </source>
</evidence>
<evidence type="ECO:0000313" key="4">
    <source>
        <dbReference type="Proteomes" id="UP001497512"/>
    </source>
</evidence>
<organism evidence="3 4">
    <name type="scientific">Sphagnum troendelagicum</name>
    <dbReference type="NCBI Taxonomy" id="128251"/>
    <lineage>
        <taxon>Eukaryota</taxon>
        <taxon>Viridiplantae</taxon>
        <taxon>Streptophyta</taxon>
        <taxon>Embryophyta</taxon>
        <taxon>Bryophyta</taxon>
        <taxon>Sphagnophytina</taxon>
        <taxon>Sphagnopsida</taxon>
        <taxon>Sphagnales</taxon>
        <taxon>Sphagnaceae</taxon>
        <taxon>Sphagnum</taxon>
    </lineage>
</organism>
<dbReference type="Pfam" id="PF00581">
    <property type="entry name" value="Rhodanese"/>
    <property type="match status" value="2"/>
</dbReference>
<proteinExistence type="predicted"/>
<dbReference type="InterPro" id="IPR001763">
    <property type="entry name" value="Rhodanese-like_dom"/>
</dbReference>
<dbReference type="PANTHER" id="PTHR44086">
    <property type="entry name" value="THIOSULFATE SULFURTRANSFERASE RDL2, MITOCHONDRIAL-RELATED"/>
    <property type="match status" value="1"/>
</dbReference>
<feature type="domain" description="Rhodanese" evidence="2">
    <location>
        <begin position="242"/>
        <end position="342"/>
    </location>
</feature>
<dbReference type="PROSITE" id="PS50206">
    <property type="entry name" value="RHODANESE_3"/>
    <property type="match status" value="2"/>
</dbReference>
<dbReference type="Gene3D" id="3.40.250.10">
    <property type="entry name" value="Rhodanese-like domain"/>
    <property type="match status" value="2"/>
</dbReference>
<feature type="domain" description="Rhodanese" evidence="2">
    <location>
        <begin position="110"/>
        <end position="214"/>
    </location>
</feature>
<evidence type="ECO:0000256" key="1">
    <source>
        <dbReference type="SAM" id="MobiDB-lite"/>
    </source>
</evidence>
<accession>A0ABP0TBW5</accession>
<name>A0ABP0TBW5_9BRYO</name>
<evidence type="ECO:0000259" key="2">
    <source>
        <dbReference type="PROSITE" id="PS50206"/>
    </source>
</evidence>
<protein>
    <recommendedName>
        <fullName evidence="2">Rhodanese domain-containing protein</fullName>
    </recommendedName>
</protein>
<dbReference type="SMART" id="SM00450">
    <property type="entry name" value="RHOD"/>
    <property type="match status" value="2"/>
</dbReference>
<dbReference type="InterPro" id="IPR036873">
    <property type="entry name" value="Rhodanese-like_dom_sf"/>
</dbReference>
<dbReference type="PANTHER" id="PTHR44086:SF10">
    <property type="entry name" value="THIOSULFATE SULFURTRANSFERASE_RHODANESE-LIKE DOMAIN-CONTAINING PROTEIN 3"/>
    <property type="match status" value="1"/>
</dbReference>
<reference evidence="3 4" key="1">
    <citation type="submission" date="2024-02" db="EMBL/GenBank/DDBJ databases">
        <authorList>
            <consortium name="ELIXIR-Norway"/>
            <consortium name="Elixir Norway"/>
        </authorList>
    </citation>
    <scope>NUCLEOTIDE SEQUENCE [LARGE SCALE GENOMIC DNA]</scope>
</reference>
<dbReference type="SUPFAM" id="SSF52821">
    <property type="entry name" value="Rhodanese/Cell cycle control phosphatase"/>
    <property type="match status" value="2"/>
</dbReference>
<sequence>MLFAMADEIESSHEQRELASPAPASSQRDPGDKDRGWLRVHNVGGSLTFLLQIALVAWGVRQLRRVLTRQQHNEKKSEGPKQSSLPVNSMELPLFAHLSPLAVQKLIELDPTPYILIDVRFPDASQLDLIPFDNVIHIPESEVRASLQLSPVDWNKKFPSVQMPKQDDLLVFISTRGKRAGRAAAIASNLGYSGCCVLKGGIQSIQSSTGASNPECLQYLNRDAVFVLLHDQEKMDNEGTMSPNTPRFIDLRRHDELALFGQIPGSLHLQVQEWPKALAMDSRAWEQSFKFPKLGNDDLVILHCRSNRRASWAAYLAQDAGLKRCFVYKQGVFGWRVDHAVKPYESYELEDVPPEPLKFDVEAINVEAGKRELQMLGLLKMQS</sequence>
<dbReference type="Proteomes" id="UP001497512">
    <property type="component" value="Chromosome 1"/>
</dbReference>
<feature type="region of interest" description="Disordered" evidence="1">
    <location>
        <begin position="12"/>
        <end position="36"/>
    </location>
</feature>
<dbReference type="EMBL" id="OZ019893">
    <property type="protein sequence ID" value="CAK9191989.1"/>
    <property type="molecule type" value="Genomic_DNA"/>
</dbReference>